<dbReference type="SUPFAM" id="SSF57802">
    <property type="entry name" value="Rubredoxin-like"/>
    <property type="match status" value="1"/>
</dbReference>
<evidence type="ECO:0000256" key="3">
    <source>
        <dbReference type="ARBA" id="ARBA00022723"/>
    </source>
</evidence>
<dbReference type="PROSITE" id="PS50903">
    <property type="entry name" value="RUBREDOXIN_LIKE"/>
    <property type="match status" value="1"/>
</dbReference>
<dbReference type="AlphaFoldDB" id="A0A6C0RBY9"/>
<evidence type="ECO:0000313" key="12">
    <source>
        <dbReference type="Proteomes" id="UP000474630"/>
    </source>
</evidence>
<comment type="function">
    <text evidence="6">May provide oxidative stress protection via catalytic reduction of intracellular hydrogen peroxide.</text>
</comment>
<dbReference type="SUPFAM" id="SSF47240">
    <property type="entry name" value="Ferritin-like"/>
    <property type="match status" value="1"/>
</dbReference>
<dbReference type="GO" id="GO:0005506">
    <property type="term" value="F:iron ion binding"/>
    <property type="evidence" value="ECO:0007669"/>
    <property type="project" value="InterPro"/>
</dbReference>
<protein>
    <recommendedName>
        <fullName evidence="8">Rubrerythrin</fullName>
    </recommendedName>
</protein>
<evidence type="ECO:0000256" key="4">
    <source>
        <dbReference type="ARBA" id="ARBA00022982"/>
    </source>
</evidence>
<feature type="domain" description="Ferritin-like diiron" evidence="10">
    <location>
        <begin position="3"/>
        <end position="147"/>
    </location>
</feature>
<dbReference type="InterPro" id="IPR009078">
    <property type="entry name" value="Ferritin-like_SF"/>
</dbReference>
<evidence type="ECO:0000256" key="8">
    <source>
        <dbReference type="ARBA" id="ARBA00069213"/>
    </source>
</evidence>
<dbReference type="GO" id="GO:0016491">
    <property type="term" value="F:oxidoreductase activity"/>
    <property type="evidence" value="ECO:0007669"/>
    <property type="project" value="InterPro"/>
</dbReference>
<keyword evidence="12" id="KW-1185">Reference proteome</keyword>
<dbReference type="CDD" id="cd00729">
    <property type="entry name" value="rubredoxin_SM"/>
    <property type="match status" value="1"/>
</dbReference>
<dbReference type="CDD" id="cd01041">
    <property type="entry name" value="Rubrerythrin"/>
    <property type="match status" value="1"/>
</dbReference>
<dbReference type="Gene3D" id="1.20.1260.10">
    <property type="match status" value="1"/>
</dbReference>
<accession>A0A6C0RBY9</accession>
<dbReference type="InterPro" id="IPR003251">
    <property type="entry name" value="Rr_diiron-bd_dom"/>
</dbReference>
<comment type="cofactor">
    <cofactor evidence="1">
        <name>Fe(3+)</name>
        <dbReference type="ChEBI" id="CHEBI:29034"/>
    </cofactor>
</comment>
<evidence type="ECO:0000256" key="5">
    <source>
        <dbReference type="ARBA" id="ARBA00023004"/>
    </source>
</evidence>
<proteinExistence type="predicted"/>
<dbReference type="Pfam" id="PF02915">
    <property type="entry name" value="Rubrerythrin"/>
    <property type="match status" value="1"/>
</dbReference>
<dbReference type="InterPro" id="IPR024934">
    <property type="entry name" value="Rubredoxin-like_dom"/>
</dbReference>
<gene>
    <name evidence="11" type="ORF">G0Q07_04230</name>
</gene>
<dbReference type="FunFam" id="2.20.28.10:FF:000018">
    <property type="entry name" value="Rubrerythrin"/>
    <property type="match status" value="1"/>
</dbReference>
<dbReference type="PROSITE" id="PS50905">
    <property type="entry name" value="FERRITIN_LIKE"/>
    <property type="match status" value="1"/>
</dbReference>
<dbReference type="Proteomes" id="UP000474630">
    <property type="component" value="Chromosome"/>
</dbReference>
<evidence type="ECO:0000259" key="10">
    <source>
        <dbReference type="PROSITE" id="PS50905"/>
    </source>
</evidence>
<dbReference type="PANTHER" id="PTHR43865:SF1">
    <property type="entry name" value="RUBRERYTHRIN-RELATED"/>
    <property type="match status" value="1"/>
</dbReference>
<keyword evidence="3" id="KW-0479">Metal-binding</keyword>
<organism evidence="11 12">
    <name type="scientific">Draconibacterium halophilum</name>
    <dbReference type="NCBI Taxonomy" id="2706887"/>
    <lineage>
        <taxon>Bacteria</taxon>
        <taxon>Pseudomonadati</taxon>
        <taxon>Bacteroidota</taxon>
        <taxon>Bacteroidia</taxon>
        <taxon>Marinilabiliales</taxon>
        <taxon>Prolixibacteraceae</taxon>
        <taxon>Draconibacterium</taxon>
    </lineage>
</organism>
<keyword evidence="4" id="KW-0249">Electron transport</keyword>
<feature type="domain" description="Rubredoxin-like" evidence="9">
    <location>
        <begin position="154"/>
        <end position="188"/>
    </location>
</feature>
<evidence type="ECO:0000256" key="2">
    <source>
        <dbReference type="ARBA" id="ARBA00022448"/>
    </source>
</evidence>
<dbReference type="RefSeq" id="WP_163344922.1">
    <property type="nucleotide sequence ID" value="NZ_CP048409.1"/>
</dbReference>
<dbReference type="InterPro" id="IPR009040">
    <property type="entry name" value="Ferritin-like_diiron"/>
</dbReference>
<evidence type="ECO:0000256" key="6">
    <source>
        <dbReference type="ARBA" id="ARBA00055868"/>
    </source>
</evidence>
<name>A0A6C0RBY9_9BACT</name>
<evidence type="ECO:0000256" key="7">
    <source>
        <dbReference type="ARBA" id="ARBA00063441"/>
    </source>
</evidence>
<dbReference type="NCBIfam" id="NF045767">
    <property type="entry name" value="RuberyRbr"/>
    <property type="match status" value="1"/>
</dbReference>
<dbReference type="KEGG" id="drc:G0Q07_04230"/>
<dbReference type="Gene3D" id="2.20.28.10">
    <property type="match status" value="1"/>
</dbReference>
<evidence type="ECO:0000313" key="11">
    <source>
        <dbReference type="EMBL" id="QIA06993.1"/>
    </source>
</evidence>
<reference evidence="11 12" key="1">
    <citation type="submission" date="2020-02" db="EMBL/GenBank/DDBJ databases">
        <title>Genome sequencing for Draconibacterium sp. strain M1.</title>
        <authorList>
            <person name="Park S.-J."/>
        </authorList>
    </citation>
    <scope>NUCLEOTIDE SEQUENCE [LARGE SCALE GENOMIC DNA]</scope>
    <source>
        <strain evidence="11 12">M1</strain>
    </source>
</reference>
<evidence type="ECO:0000256" key="1">
    <source>
        <dbReference type="ARBA" id="ARBA00001965"/>
    </source>
</evidence>
<dbReference type="InterPro" id="IPR052364">
    <property type="entry name" value="Rubrerythrin"/>
</dbReference>
<dbReference type="InterPro" id="IPR012347">
    <property type="entry name" value="Ferritin-like"/>
</dbReference>
<dbReference type="Pfam" id="PF21349">
    <property type="entry name" value="RUBY_RBDX"/>
    <property type="match status" value="1"/>
</dbReference>
<sequence length="192" mass="21970">MTKLKGTKTEQNLLKAFAGESQARMRYDYFAKQAKKEGLEQIAAIFEETAMNEKEHAKRFFKFLEDGNAVEITASYPAGKIGTTMENLKASAEGENEEWMDLYPEFAKVAEEEGFRDIALAFKLIARVEEAHENRFRTLYNNLEEGKVFKRGDKVVWKCRNCGFIHEGTAAPKLCPACQHSQAYFEIKEANY</sequence>
<dbReference type="PANTHER" id="PTHR43865">
    <property type="entry name" value="RUBRERYTHRIN-RELATED"/>
    <property type="match status" value="1"/>
</dbReference>
<comment type="subunit">
    <text evidence="7">Homodimer. Possesses two rubredoxin-like centers and two non-sulfur oxo-bridged di-iron centers per dimer.</text>
</comment>
<keyword evidence="2" id="KW-0813">Transport</keyword>
<keyword evidence="5" id="KW-0408">Iron</keyword>
<dbReference type="InterPro" id="IPR048574">
    <property type="entry name" value="RUBY_RBDX"/>
</dbReference>
<dbReference type="EMBL" id="CP048409">
    <property type="protein sequence ID" value="QIA06993.1"/>
    <property type="molecule type" value="Genomic_DNA"/>
</dbReference>
<evidence type="ECO:0000259" key="9">
    <source>
        <dbReference type="PROSITE" id="PS50903"/>
    </source>
</evidence>